<dbReference type="PaxDb" id="2903-EOD21671"/>
<dbReference type="PANTHER" id="PTHR40048">
    <property type="entry name" value="RHAMNOSYL O-METHYLTRANSFERASE"/>
    <property type="match status" value="1"/>
</dbReference>
<dbReference type="GO" id="GO:0032259">
    <property type="term" value="P:methylation"/>
    <property type="evidence" value="ECO:0007669"/>
    <property type="project" value="UniProtKB-KW"/>
</dbReference>
<dbReference type="GO" id="GO:0008610">
    <property type="term" value="P:lipid biosynthetic process"/>
    <property type="evidence" value="ECO:0007669"/>
    <property type="project" value="InterPro"/>
</dbReference>
<dbReference type="HOGENOM" id="CLU_1149017_0_0_1"/>
<accession>A0A0D3JDT6</accession>
<evidence type="ECO:0000313" key="3">
    <source>
        <dbReference type="EnsemblProtists" id="EOD21671"/>
    </source>
</evidence>
<reference evidence="4" key="1">
    <citation type="journal article" date="2013" name="Nature">
        <title>Pan genome of the phytoplankton Emiliania underpins its global distribution.</title>
        <authorList>
            <person name="Read B.A."/>
            <person name="Kegel J."/>
            <person name="Klute M.J."/>
            <person name="Kuo A."/>
            <person name="Lefebvre S.C."/>
            <person name="Maumus F."/>
            <person name="Mayer C."/>
            <person name="Miller J."/>
            <person name="Monier A."/>
            <person name="Salamov A."/>
            <person name="Young J."/>
            <person name="Aguilar M."/>
            <person name="Claverie J.M."/>
            <person name="Frickenhaus S."/>
            <person name="Gonzalez K."/>
            <person name="Herman E.K."/>
            <person name="Lin Y.C."/>
            <person name="Napier J."/>
            <person name="Ogata H."/>
            <person name="Sarno A.F."/>
            <person name="Shmutz J."/>
            <person name="Schroeder D."/>
            <person name="de Vargas C."/>
            <person name="Verret F."/>
            <person name="von Dassow P."/>
            <person name="Valentin K."/>
            <person name="Van de Peer Y."/>
            <person name="Wheeler G."/>
            <person name="Dacks J.B."/>
            <person name="Delwiche C.F."/>
            <person name="Dyhrman S.T."/>
            <person name="Glockner G."/>
            <person name="John U."/>
            <person name="Richards T."/>
            <person name="Worden A.Z."/>
            <person name="Zhang X."/>
            <person name="Grigoriev I.V."/>
            <person name="Allen A.E."/>
            <person name="Bidle K."/>
            <person name="Borodovsky M."/>
            <person name="Bowler C."/>
            <person name="Brownlee C."/>
            <person name="Cock J.M."/>
            <person name="Elias M."/>
            <person name="Gladyshev V.N."/>
            <person name="Groth M."/>
            <person name="Guda C."/>
            <person name="Hadaegh A."/>
            <person name="Iglesias-Rodriguez M.D."/>
            <person name="Jenkins J."/>
            <person name="Jones B.M."/>
            <person name="Lawson T."/>
            <person name="Leese F."/>
            <person name="Lindquist E."/>
            <person name="Lobanov A."/>
            <person name="Lomsadze A."/>
            <person name="Malik S.B."/>
            <person name="Marsh M.E."/>
            <person name="Mackinder L."/>
            <person name="Mock T."/>
            <person name="Mueller-Roeber B."/>
            <person name="Pagarete A."/>
            <person name="Parker M."/>
            <person name="Probert I."/>
            <person name="Quesneville H."/>
            <person name="Raines C."/>
            <person name="Rensing S.A."/>
            <person name="Riano-Pachon D.M."/>
            <person name="Richier S."/>
            <person name="Rokitta S."/>
            <person name="Shiraiwa Y."/>
            <person name="Soanes D.M."/>
            <person name="van der Giezen M."/>
            <person name="Wahlund T.M."/>
            <person name="Williams B."/>
            <person name="Wilson W."/>
            <person name="Wolfe G."/>
            <person name="Wurch L.L."/>
        </authorList>
    </citation>
    <scope>NUCLEOTIDE SEQUENCE</scope>
</reference>
<dbReference type="RefSeq" id="XP_005774100.1">
    <property type="nucleotide sequence ID" value="XM_005774043.1"/>
</dbReference>
<dbReference type="KEGG" id="ehx:EMIHUDRAFT_207669"/>
<dbReference type="Gene3D" id="3.40.50.150">
    <property type="entry name" value="Vaccinia Virus protein VP39"/>
    <property type="match status" value="1"/>
</dbReference>
<dbReference type="GO" id="GO:0008168">
    <property type="term" value="F:methyltransferase activity"/>
    <property type="evidence" value="ECO:0007669"/>
    <property type="project" value="UniProtKB-KW"/>
</dbReference>
<dbReference type="InterPro" id="IPR029063">
    <property type="entry name" value="SAM-dependent_MTases_sf"/>
</dbReference>
<reference evidence="3" key="2">
    <citation type="submission" date="2024-10" db="UniProtKB">
        <authorList>
            <consortium name="EnsemblProtists"/>
        </authorList>
    </citation>
    <scope>IDENTIFICATION</scope>
</reference>
<proteinExistence type="predicted"/>
<dbReference type="eggNOG" id="ENOG502S9GM">
    <property type="taxonomic scope" value="Eukaryota"/>
</dbReference>
<evidence type="ECO:0000313" key="4">
    <source>
        <dbReference type="Proteomes" id="UP000013827"/>
    </source>
</evidence>
<organism evidence="3 4">
    <name type="scientific">Emiliania huxleyi (strain CCMP1516)</name>
    <dbReference type="NCBI Taxonomy" id="280463"/>
    <lineage>
        <taxon>Eukaryota</taxon>
        <taxon>Haptista</taxon>
        <taxon>Haptophyta</taxon>
        <taxon>Prymnesiophyceae</taxon>
        <taxon>Isochrysidales</taxon>
        <taxon>Noelaerhabdaceae</taxon>
        <taxon>Emiliania</taxon>
    </lineage>
</organism>
<evidence type="ECO:0000256" key="2">
    <source>
        <dbReference type="ARBA" id="ARBA00022679"/>
    </source>
</evidence>
<keyword evidence="1" id="KW-0489">Methyltransferase</keyword>
<evidence type="ECO:0000256" key="1">
    <source>
        <dbReference type="ARBA" id="ARBA00022603"/>
    </source>
</evidence>
<protein>
    <recommendedName>
        <fullName evidence="5">Rhamnosyl O-methyltransferase</fullName>
    </recommendedName>
</protein>
<name>A0A0D3JDT6_EMIH1</name>
<dbReference type="AlphaFoldDB" id="A0A0D3JDT6"/>
<dbReference type="Pfam" id="PF04989">
    <property type="entry name" value="RMNT_CmcI"/>
    <property type="match status" value="1"/>
</dbReference>
<dbReference type="GO" id="GO:0005886">
    <property type="term" value="C:plasma membrane"/>
    <property type="evidence" value="ECO:0007669"/>
    <property type="project" value="TreeGrafter"/>
</dbReference>
<dbReference type="GeneID" id="17267178"/>
<dbReference type="EnsemblProtists" id="EOD21671">
    <property type="protein sequence ID" value="EOD21671"/>
    <property type="gene ID" value="EMIHUDRAFT_207669"/>
</dbReference>
<keyword evidence="2" id="KW-0808">Transferase</keyword>
<sequence length="242" mass="26199">MALASAVGLLFAVHNNSPQCASFPRLAAPKAIPGKVETAIRTYQNAYESRHLHQLQRFLGVRLGQNPNDQQVISEILYDVKPDLIVETGTNSGGSAIWLVSLMSFINPSCKVITADPRTPDDWAAHWNASGLRAAELPSAKPQWKRVEYYKGFSTDRAFIERVALLSADAERVLVLLDSDHSLGTVKAELEALHRFVTPGSYIIVEDTYSTIKPGVAAKAFVASSATLVVSTSCSRSTGVAT</sequence>
<dbReference type="InterPro" id="IPR007072">
    <property type="entry name" value="RNMT_CmcI"/>
</dbReference>
<evidence type="ECO:0008006" key="5">
    <source>
        <dbReference type="Google" id="ProtNLM"/>
    </source>
</evidence>
<keyword evidence="4" id="KW-1185">Reference proteome</keyword>
<dbReference type="Proteomes" id="UP000013827">
    <property type="component" value="Unassembled WGS sequence"/>
</dbReference>
<dbReference type="STRING" id="2903.R1EF93"/>
<dbReference type="PANTHER" id="PTHR40048:SF1">
    <property type="entry name" value="RHAMNOSYL O-METHYLTRANSFERASE"/>
    <property type="match status" value="1"/>
</dbReference>
<dbReference type="SUPFAM" id="SSF53335">
    <property type="entry name" value="S-adenosyl-L-methionine-dependent methyltransferases"/>
    <property type="match status" value="1"/>
</dbReference>